<dbReference type="Proteomes" id="UP001597641">
    <property type="component" value="Unassembled WGS sequence"/>
</dbReference>
<keyword evidence="2" id="KW-1185">Reference proteome</keyword>
<organism evidence="1 2">
    <name type="scientific">Pontibacter toksunensis</name>
    <dbReference type="NCBI Taxonomy" id="1332631"/>
    <lineage>
        <taxon>Bacteria</taxon>
        <taxon>Pseudomonadati</taxon>
        <taxon>Bacteroidota</taxon>
        <taxon>Cytophagia</taxon>
        <taxon>Cytophagales</taxon>
        <taxon>Hymenobacteraceae</taxon>
        <taxon>Pontibacter</taxon>
    </lineage>
</organism>
<gene>
    <name evidence="1" type="ORF">ACFS7Z_26985</name>
</gene>
<dbReference type="EMBL" id="JBHUOX010000073">
    <property type="protein sequence ID" value="MFD3004026.1"/>
    <property type="molecule type" value="Genomic_DNA"/>
</dbReference>
<evidence type="ECO:0000313" key="1">
    <source>
        <dbReference type="EMBL" id="MFD3004026.1"/>
    </source>
</evidence>
<reference evidence="2" key="1">
    <citation type="journal article" date="2019" name="Int. J. Syst. Evol. Microbiol.">
        <title>The Global Catalogue of Microorganisms (GCM) 10K type strain sequencing project: providing services to taxonomists for standard genome sequencing and annotation.</title>
        <authorList>
            <consortium name="The Broad Institute Genomics Platform"/>
            <consortium name="The Broad Institute Genome Sequencing Center for Infectious Disease"/>
            <person name="Wu L."/>
            <person name="Ma J."/>
        </authorList>
    </citation>
    <scope>NUCLEOTIDE SEQUENCE [LARGE SCALE GENOMIC DNA]</scope>
    <source>
        <strain evidence="2">KCTC 23984</strain>
    </source>
</reference>
<name>A0ABW6C3T7_9BACT</name>
<proteinExistence type="predicted"/>
<dbReference type="RefSeq" id="WP_377492553.1">
    <property type="nucleotide sequence ID" value="NZ_JBHUOX010000073.1"/>
</dbReference>
<comment type="caution">
    <text evidence="1">The sequence shown here is derived from an EMBL/GenBank/DDBJ whole genome shotgun (WGS) entry which is preliminary data.</text>
</comment>
<accession>A0ABW6C3T7</accession>
<sequence length="208" mass="23580">MAESNKSAESIIRFLSNPSSYVHHPKKVSILQTHASVLAIAPPYVYKVKKQVNLGFLNFTELEDRKRNCEREWELNSRFCAGLYTAILPVALKHGQLAFGTEGEIVDYALQMKQLPDGYFLDQLVQAGHVYHKMLDAVLEMLEGCYGKLLPDSLVAYYGSLSSIREAVKENVATLEHCTRDTVHPPSLETIQRYFQCFLQDNQKLVVV</sequence>
<evidence type="ECO:0000313" key="2">
    <source>
        <dbReference type="Proteomes" id="UP001597641"/>
    </source>
</evidence>
<protein>
    <submittedName>
        <fullName evidence="1">Uncharacterized protein</fullName>
    </submittedName>
</protein>